<dbReference type="AlphaFoldDB" id="E1X1J9"/>
<dbReference type="KEGG" id="bmx:BMS_3424"/>
<keyword evidence="3" id="KW-0547">Nucleotide-binding</keyword>
<organism evidence="9 10">
    <name type="scientific">Halobacteriovorax marinus (strain ATCC BAA-682 / DSM 15412 / SJ)</name>
    <name type="common">Bacteriovorax marinus</name>
    <dbReference type="NCBI Taxonomy" id="862908"/>
    <lineage>
        <taxon>Bacteria</taxon>
        <taxon>Pseudomonadati</taxon>
        <taxon>Bdellovibrionota</taxon>
        <taxon>Bacteriovoracia</taxon>
        <taxon>Bacteriovoracales</taxon>
        <taxon>Halobacteriovoraceae</taxon>
        <taxon>Halobacteriovorax</taxon>
    </lineage>
</organism>
<evidence type="ECO:0000256" key="6">
    <source>
        <dbReference type="ARBA" id="ARBA00022840"/>
    </source>
</evidence>
<dbReference type="STRING" id="862908.BMS_3424"/>
<evidence type="ECO:0000259" key="7">
    <source>
        <dbReference type="Pfam" id="PF00370"/>
    </source>
</evidence>
<dbReference type="InterPro" id="IPR005999">
    <property type="entry name" value="Glycerol_kin"/>
</dbReference>
<evidence type="ECO:0000256" key="3">
    <source>
        <dbReference type="ARBA" id="ARBA00022741"/>
    </source>
</evidence>
<protein>
    <submittedName>
        <fullName evidence="9">Glycerol kinase</fullName>
    </submittedName>
</protein>
<reference evidence="10" key="1">
    <citation type="journal article" date="2013" name="ISME J.">
        <title>A small predatory core genome in the divergent marine Bacteriovorax marinus SJ and the terrestrial Bdellovibrio bacteriovorus.</title>
        <authorList>
            <person name="Crossman L.C."/>
            <person name="Chen H."/>
            <person name="Cerdeno-Tarraga A.M."/>
            <person name="Brooks K."/>
            <person name="Quail M.A."/>
            <person name="Pineiro S.A."/>
            <person name="Hobley L."/>
            <person name="Sockett R.E."/>
            <person name="Bentley S.D."/>
            <person name="Parkhill J."/>
            <person name="Williams H.N."/>
            <person name="Stine O.C."/>
        </authorList>
    </citation>
    <scope>NUCLEOTIDE SEQUENCE [LARGE SCALE GENOMIC DNA]</scope>
    <source>
        <strain evidence="10">ATCC BAA-682 / DSM 15412 / SJ</strain>
    </source>
</reference>
<evidence type="ECO:0000256" key="2">
    <source>
        <dbReference type="ARBA" id="ARBA00022679"/>
    </source>
</evidence>
<accession>E1X1J9</accession>
<dbReference type="eggNOG" id="COG0554">
    <property type="taxonomic scope" value="Bacteria"/>
</dbReference>
<dbReference type="PATRIC" id="fig|862908.3.peg.3277"/>
<evidence type="ECO:0000313" key="9">
    <source>
        <dbReference type="EMBL" id="CBW28167.1"/>
    </source>
</evidence>
<dbReference type="NCBIfam" id="NF000756">
    <property type="entry name" value="PRK00047.1"/>
    <property type="match status" value="1"/>
</dbReference>
<evidence type="ECO:0000259" key="8">
    <source>
        <dbReference type="Pfam" id="PF02782"/>
    </source>
</evidence>
<dbReference type="InterPro" id="IPR000577">
    <property type="entry name" value="Carb_kinase_FGGY"/>
</dbReference>
<dbReference type="PIRSF" id="PIRSF000538">
    <property type="entry name" value="GlpK"/>
    <property type="match status" value="1"/>
</dbReference>
<dbReference type="InterPro" id="IPR043129">
    <property type="entry name" value="ATPase_NBD"/>
</dbReference>
<dbReference type="PANTHER" id="PTHR10196">
    <property type="entry name" value="SUGAR KINASE"/>
    <property type="match status" value="1"/>
</dbReference>
<dbReference type="HOGENOM" id="CLU_009281_2_3_7"/>
<dbReference type="OrthoDB" id="9812573at2"/>
<dbReference type="InterPro" id="IPR018485">
    <property type="entry name" value="FGGY_C"/>
</dbReference>
<dbReference type="GO" id="GO:0006072">
    <property type="term" value="P:glycerol-3-phosphate metabolic process"/>
    <property type="evidence" value="ECO:0007669"/>
    <property type="project" value="InterPro"/>
</dbReference>
<dbReference type="EMBL" id="FQ312005">
    <property type="protein sequence ID" value="CBW28167.1"/>
    <property type="molecule type" value="Genomic_DNA"/>
</dbReference>
<name>E1X1J9_HALMS</name>
<dbReference type="SUPFAM" id="SSF53067">
    <property type="entry name" value="Actin-like ATPase domain"/>
    <property type="match status" value="2"/>
</dbReference>
<dbReference type="FunFam" id="3.30.420.40:FF:000008">
    <property type="entry name" value="Glycerol kinase"/>
    <property type="match status" value="1"/>
</dbReference>
<dbReference type="PANTHER" id="PTHR10196:SF69">
    <property type="entry name" value="GLYCEROL KINASE"/>
    <property type="match status" value="1"/>
</dbReference>
<sequence>MNYILSIDQGTTGTTAVLIDANTMNFVDKLNKEFPQIFPRPSWVEHNLNDIWETVEHTVKQILKNNNITSDQISSIGITNQRETTCAFKKNGIPLSNAIVWQDRRTSEFCNSLSEKKDYIRKKTGLQLDSYFSGTKMNWLLSNNENVKKAYENKDLLFGTIDTYLLYKLSAGQSHKTEASNASRTLLMDLETTEWCDDLLEIFKVPRETLPEISDSFCNFGVTKDLSFLPDGIPITGILGDQQSALFGQAGLKSGDLKCTYGTGAFMLLNTGTEIKESQHGLLTTVAYKENGVAYYALEGSTYICGAAVQWLRDNLEIIKNSSDIEDLARKVKNLDEMEHVMFLPFFTGIGSPYWSSDAKASILGLTRDTKKEHIARACLDGMALSINDLLQAMALDTNEEIKTLKVDGGAALNELLMNIQSTISQVEIIRPKVIETTAYGAALASAIGAGMIKKEKVLELWKKSDSFHGNKGETSHYEMKKEKWTHYIKALFL</sequence>
<keyword evidence="4 9" id="KW-0418">Kinase</keyword>
<keyword evidence="2" id="KW-0808">Transferase</keyword>
<dbReference type="RefSeq" id="WP_014245936.1">
    <property type="nucleotide sequence ID" value="NC_016620.1"/>
</dbReference>
<dbReference type="InterPro" id="IPR018484">
    <property type="entry name" value="FGGY_N"/>
</dbReference>
<dbReference type="Proteomes" id="UP000008963">
    <property type="component" value="Chromosome"/>
</dbReference>
<evidence type="ECO:0000256" key="5">
    <source>
        <dbReference type="ARBA" id="ARBA00022798"/>
    </source>
</evidence>
<dbReference type="CDD" id="cd07769">
    <property type="entry name" value="ASKHA_NBD_FGGY_GK"/>
    <property type="match status" value="1"/>
</dbReference>
<dbReference type="NCBIfam" id="TIGR01311">
    <property type="entry name" value="glycerol_kin"/>
    <property type="match status" value="1"/>
</dbReference>
<gene>
    <name evidence="9" type="primary">glpK</name>
    <name evidence="9" type="ordered locus">BMS_3424</name>
</gene>
<keyword evidence="5" id="KW-0319">Glycerol metabolism</keyword>
<dbReference type="GO" id="GO:0005829">
    <property type="term" value="C:cytosol"/>
    <property type="evidence" value="ECO:0007669"/>
    <property type="project" value="TreeGrafter"/>
</dbReference>
<evidence type="ECO:0000256" key="4">
    <source>
        <dbReference type="ARBA" id="ARBA00022777"/>
    </source>
</evidence>
<dbReference type="Pfam" id="PF02782">
    <property type="entry name" value="FGGY_C"/>
    <property type="match status" value="1"/>
</dbReference>
<keyword evidence="10" id="KW-1185">Reference proteome</keyword>
<comment type="similarity">
    <text evidence="1">Belongs to the FGGY kinase family.</text>
</comment>
<dbReference type="GO" id="GO:0006071">
    <property type="term" value="P:glycerol metabolic process"/>
    <property type="evidence" value="ECO:0007669"/>
    <property type="project" value="UniProtKB-KW"/>
</dbReference>
<dbReference type="GO" id="GO:0004370">
    <property type="term" value="F:glycerol kinase activity"/>
    <property type="evidence" value="ECO:0007669"/>
    <property type="project" value="InterPro"/>
</dbReference>
<keyword evidence="6" id="KW-0067">ATP-binding</keyword>
<evidence type="ECO:0000313" key="10">
    <source>
        <dbReference type="Proteomes" id="UP000008963"/>
    </source>
</evidence>
<dbReference type="GO" id="GO:0005524">
    <property type="term" value="F:ATP binding"/>
    <property type="evidence" value="ECO:0007669"/>
    <property type="project" value="UniProtKB-KW"/>
</dbReference>
<evidence type="ECO:0000256" key="1">
    <source>
        <dbReference type="ARBA" id="ARBA00009156"/>
    </source>
</evidence>
<feature type="domain" description="Carbohydrate kinase FGGY N-terminal" evidence="7">
    <location>
        <begin position="3"/>
        <end position="248"/>
    </location>
</feature>
<dbReference type="Pfam" id="PF00370">
    <property type="entry name" value="FGGY_N"/>
    <property type="match status" value="1"/>
</dbReference>
<proteinExistence type="inferred from homology"/>
<feature type="domain" description="Carbohydrate kinase FGGY C-terminal" evidence="8">
    <location>
        <begin position="257"/>
        <end position="449"/>
    </location>
</feature>
<dbReference type="Gene3D" id="3.30.420.40">
    <property type="match status" value="2"/>
</dbReference>